<dbReference type="EMBL" id="QKKF02007569">
    <property type="protein sequence ID" value="RZF45912.1"/>
    <property type="molecule type" value="Genomic_DNA"/>
</dbReference>
<dbReference type="AlphaFoldDB" id="A0A482XJG7"/>
<dbReference type="OrthoDB" id="6334211at2759"/>
<dbReference type="CDD" id="cd22973">
    <property type="entry name" value="DD_CATIP"/>
    <property type="match status" value="1"/>
</dbReference>
<dbReference type="Pfam" id="PF21772">
    <property type="entry name" value="CATIP_N"/>
    <property type="match status" value="1"/>
</dbReference>
<accession>A0A482XJG7</accession>
<dbReference type="InterPro" id="IPR048777">
    <property type="entry name" value="CATIP_N"/>
</dbReference>
<dbReference type="Proteomes" id="UP000291343">
    <property type="component" value="Unassembled WGS sequence"/>
</dbReference>
<protein>
    <recommendedName>
        <fullName evidence="1">Ciliogenesis-associated TTC17-interacting protein N-terminal domain-containing protein</fullName>
    </recommendedName>
</protein>
<proteinExistence type="predicted"/>
<comment type="caution">
    <text evidence="2">The sequence shown here is derived from an EMBL/GenBank/DDBJ whole genome shotgun (WGS) entry which is preliminary data.</text>
</comment>
<feature type="domain" description="Ciliogenesis-associated TTC17-interacting protein N-terminal" evidence="1">
    <location>
        <begin position="29"/>
        <end position="181"/>
    </location>
</feature>
<dbReference type="STRING" id="195883.A0A482XJG7"/>
<keyword evidence="3" id="KW-1185">Reference proteome</keyword>
<sequence length="340" mass="39103">MSEENEINHFHRHKIPLKSLEIDPNTEILASICGRERLNVVDEKNCKVGVLKLSVSVQQERGRHQFVIHSSSSATDSSSKESNVPITKCGMSLTSRVTPNYETLEEFRSEYSIVGGARREKIFHLIKLKDEYSLSITDNMRDDDGVKNTLSIAPSTLKNYLSEGANILLLKYLAITRQVGRVKRNTMLLNGDICRSQLYVFRSGLSCQKVQTNTLTAVRTIKGHNGVVQKIYLWMNLKGQFLKQEWPNTGRPWRLEIDTDILPGTLSIPLQLCWQEDIQMKSIYMERMDNLKKLYRSYVLDYPEFKQILTDFILQVTLDKPDNMIGYAMEYFTSFEQSNG</sequence>
<dbReference type="PANTHER" id="PTHR15505">
    <property type="entry name" value="RIIA DOMAIN-CONTAINING PROTEIN 1"/>
    <property type="match status" value="1"/>
</dbReference>
<dbReference type="SUPFAM" id="SSF47391">
    <property type="entry name" value="Dimerization-anchoring domain of cAMP-dependent PK regulatory subunit"/>
    <property type="match status" value="1"/>
</dbReference>
<dbReference type="PANTHER" id="PTHR15505:SF4">
    <property type="entry name" value="RIIA DOMAIN-CONTAINING PROTEIN 1"/>
    <property type="match status" value="1"/>
</dbReference>
<evidence type="ECO:0000313" key="2">
    <source>
        <dbReference type="EMBL" id="RZF45912.1"/>
    </source>
</evidence>
<organism evidence="2 3">
    <name type="scientific">Laodelphax striatellus</name>
    <name type="common">Small brown planthopper</name>
    <name type="synonym">Delphax striatella</name>
    <dbReference type="NCBI Taxonomy" id="195883"/>
    <lineage>
        <taxon>Eukaryota</taxon>
        <taxon>Metazoa</taxon>
        <taxon>Ecdysozoa</taxon>
        <taxon>Arthropoda</taxon>
        <taxon>Hexapoda</taxon>
        <taxon>Insecta</taxon>
        <taxon>Pterygota</taxon>
        <taxon>Neoptera</taxon>
        <taxon>Paraneoptera</taxon>
        <taxon>Hemiptera</taxon>
        <taxon>Auchenorrhyncha</taxon>
        <taxon>Fulgoroidea</taxon>
        <taxon>Delphacidae</taxon>
        <taxon>Criomorphinae</taxon>
        <taxon>Laodelphax</taxon>
    </lineage>
</organism>
<dbReference type="InParanoid" id="A0A482XJG7"/>
<reference evidence="2 3" key="1">
    <citation type="journal article" date="2017" name="Gigascience">
        <title>Genome sequence of the small brown planthopper, Laodelphax striatellus.</title>
        <authorList>
            <person name="Zhu J."/>
            <person name="Jiang F."/>
            <person name="Wang X."/>
            <person name="Yang P."/>
            <person name="Bao Y."/>
            <person name="Zhao W."/>
            <person name="Wang W."/>
            <person name="Lu H."/>
            <person name="Wang Q."/>
            <person name="Cui N."/>
            <person name="Li J."/>
            <person name="Chen X."/>
            <person name="Luo L."/>
            <person name="Yu J."/>
            <person name="Kang L."/>
            <person name="Cui F."/>
        </authorList>
    </citation>
    <scope>NUCLEOTIDE SEQUENCE [LARGE SCALE GENOMIC DNA]</scope>
    <source>
        <strain evidence="2">Lst14</strain>
    </source>
</reference>
<evidence type="ECO:0000313" key="3">
    <source>
        <dbReference type="Proteomes" id="UP000291343"/>
    </source>
</evidence>
<name>A0A482XJG7_LAOST</name>
<evidence type="ECO:0000259" key="1">
    <source>
        <dbReference type="Pfam" id="PF21772"/>
    </source>
</evidence>
<dbReference type="InterPro" id="IPR047501">
    <property type="entry name" value="DD_CATIP"/>
</dbReference>
<gene>
    <name evidence="2" type="ORF">LSTR_LSTR008289</name>
</gene>